<organism evidence="1 2">
    <name type="scientific">Toxocara canis</name>
    <name type="common">Canine roundworm</name>
    <dbReference type="NCBI Taxonomy" id="6265"/>
    <lineage>
        <taxon>Eukaryota</taxon>
        <taxon>Metazoa</taxon>
        <taxon>Ecdysozoa</taxon>
        <taxon>Nematoda</taxon>
        <taxon>Chromadorea</taxon>
        <taxon>Rhabditida</taxon>
        <taxon>Spirurina</taxon>
        <taxon>Ascaridomorpha</taxon>
        <taxon>Ascaridoidea</taxon>
        <taxon>Toxocaridae</taxon>
        <taxon>Toxocara</taxon>
    </lineage>
</organism>
<dbReference type="AlphaFoldDB" id="A0A0B2VLA9"/>
<keyword evidence="2" id="KW-1185">Reference proteome</keyword>
<feature type="non-terminal residue" evidence="1">
    <location>
        <position position="105"/>
    </location>
</feature>
<reference evidence="1 2" key="1">
    <citation type="submission" date="2014-11" db="EMBL/GenBank/DDBJ databases">
        <title>Genetic blueprint of the zoonotic pathogen Toxocara canis.</title>
        <authorList>
            <person name="Zhu X.-Q."/>
            <person name="Korhonen P.K."/>
            <person name="Cai H."/>
            <person name="Young N.D."/>
            <person name="Nejsum P."/>
            <person name="von Samson-Himmelstjerna G."/>
            <person name="Boag P.R."/>
            <person name="Tan P."/>
            <person name="Li Q."/>
            <person name="Min J."/>
            <person name="Yang Y."/>
            <person name="Wang X."/>
            <person name="Fang X."/>
            <person name="Hall R.S."/>
            <person name="Hofmann A."/>
            <person name="Sternberg P.W."/>
            <person name="Jex A.R."/>
            <person name="Gasser R.B."/>
        </authorList>
    </citation>
    <scope>NUCLEOTIDE SEQUENCE [LARGE SCALE GENOMIC DNA]</scope>
    <source>
        <strain evidence="1">PN_DK_2014</strain>
    </source>
</reference>
<protein>
    <submittedName>
        <fullName evidence="1">Uncharacterized protein</fullName>
    </submittedName>
</protein>
<accession>A0A0B2VLA9</accession>
<comment type="caution">
    <text evidence="1">The sequence shown here is derived from an EMBL/GenBank/DDBJ whole genome shotgun (WGS) entry which is preliminary data.</text>
</comment>
<evidence type="ECO:0000313" key="1">
    <source>
        <dbReference type="EMBL" id="KHN84251.1"/>
    </source>
</evidence>
<name>A0A0B2VLA9_TOXCA</name>
<sequence length="105" mass="11988">MFFTLAKTVAKHPVKNCTCIFEGYIIVDNYLFDIFQCCLRKIIGYHRGTLLSLLYSTAVIACRLSTTTKESRANIWSVVSLKVKKLYLLLYNSIPVFRNISSGLK</sequence>
<evidence type="ECO:0000313" key="2">
    <source>
        <dbReference type="Proteomes" id="UP000031036"/>
    </source>
</evidence>
<dbReference type="EMBL" id="JPKZ01001028">
    <property type="protein sequence ID" value="KHN84251.1"/>
    <property type="molecule type" value="Genomic_DNA"/>
</dbReference>
<dbReference type="Proteomes" id="UP000031036">
    <property type="component" value="Unassembled WGS sequence"/>
</dbReference>
<proteinExistence type="predicted"/>
<gene>
    <name evidence="1" type="ORF">Tcan_00652</name>
</gene>